<evidence type="ECO:0000259" key="6">
    <source>
        <dbReference type="PROSITE" id="PS50102"/>
    </source>
</evidence>
<keyword evidence="2 4" id="KW-0694">RNA-binding</keyword>
<dbReference type="GO" id="GO:0003723">
    <property type="term" value="F:RNA binding"/>
    <property type="evidence" value="ECO:0007669"/>
    <property type="project" value="UniProtKB-UniRule"/>
</dbReference>
<feature type="compositionally biased region" description="Basic and acidic residues" evidence="5">
    <location>
        <begin position="1"/>
        <end position="10"/>
    </location>
</feature>
<dbReference type="eggNOG" id="KOG1995">
    <property type="taxonomic scope" value="Eukaryota"/>
</dbReference>
<dbReference type="Gene3D" id="3.30.70.330">
    <property type="match status" value="1"/>
</dbReference>
<evidence type="ECO:0000256" key="5">
    <source>
        <dbReference type="SAM" id="MobiDB-lite"/>
    </source>
</evidence>
<dbReference type="PROSITE" id="PS50102">
    <property type="entry name" value="RRM"/>
    <property type="match status" value="1"/>
</dbReference>
<evidence type="ECO:0000256" key="4">
    <source>
        <dbReference type="PROSITE-ProRule" id="PRU00176"/>
    </source>
</evidence>
<dbReference type="OMA" id="TESTCGK"/>
<evidence type="ECO:0000313" key="8">
    <source>
        <dbReference type="Proteomes" id="UP000002630"/>
    </source>
</evidence>
<sequence>MCFNLRDFRQSRSPPRRRERSRSRSRDRGGGGRDHGREEEPAGTESTCGKDCGDECDNNRVYVSGLPTTITETDLVEKFSTIGIIARIRQKRGYKDQWPFSVRIYKDDNTGKPKGDCIIKYEEPNSAHAALRWFDGIDFKGGKIGVAMAAKPSLNNRY</sequence>
<gene>
    <name evidence="7" type="ORF">Esi_0222_0009</name>
</gene>
<organism evidence="7 8">
    <name type="scientific">Ectocarpus siliculosus</name>
    <name type="common">Brown alga</name>
    <name type="synonym">Conferva siliculosa</name>
    <dbReference type="NCBI Taxonomy" id="2880"/>
    <lineage>
        <taxon>Eukaryota</taxon>
        <taxon>Sar</taxon>
        <taxon>Stramenopiles</taxon>
        <taxon>Ochrophyta</taxon>
        <taxon>PX clade</taxon>
        <taxon>Phaeophyceae</taxon>
        <taxon>Ectocarpales</taxon>
        <taxon>Ectocarpaceae</taxon>
        <taxon>Ectocarpus</taxon>
    </lineage>
</organism>
<dbReference type="STRING" id="2880.D8LIQ1"/>
<dbReference type="SUPFAM" id="SSF54928">
    <property type="entry name" value="RNA-binding domain, RBD"/>
    <property type="match status" value="1"/>
</dbReference>
<feature type="region of interest" description="Disordered" evidence="5">
    <location>
        <begin position="1"/>
        <end position="50"/>
    </location>
</feature>
<keyword evidence="3" id="KW-0539">Nucleus</keyword>
<dbReference type="InterPro" id="IPR012677">
    <property type="entry name" value="Nucleotide-bd_a/b_plait_sf"/>
</dbReference>
<evidence type="ECO:0000256" key="3">
    <source>
        <dbReference type="ARBA" id="ARBA00023242"/>
    </source>
</evidence>
<evidence type="ECO:0000256" key="2">
    <source>
        <dbReference type="ARBA" id="ARBA00022884"/>
    </source>
</evidence>
<dbReference type="GO" id="GO:0005634">
    <property type="term" value="C:nucleus"/>
    <property type="evidence" value="ECO:0007669"/>
    <property type="project" value="UniProtKB-SubCell"/>
</dbReference>
<dbReference type="EMBL" id="FN648401">
    <property type="protein sequence ID" value="CBN75961.1"/>
    <property type="molecule type" value="Genomic_DNA"/>
</dbReference>
<evidence type="ECO:0000256" key="1">
    <source>
        <dbReference type="ARBA" id="ARBA00004123"/>
    </source>
</evidence>
<dbReference type="Proteomes" id="UP000002630">
    <property type="component" value="Linkage Group LG05"/>
</dbReference>
<reference evidence="7 8" key="1">
    <citation type="journal article" date="2010" name="Nature">
        <title>The Ectocarpus genome and the independent evolution of multicellularity in brown algae.</title>
        <authorList>
            <person name="Cock J.M."/>
            <person name="Sterck L."/>
            <person name="Rouze P."/>
            <person name="Scornet D."/>
            <person name="Allen A.E."/>
            <person name="Amoutzias G."/>
            <person name="Anthouard V."/>
            <person name="Artiguenave F."/>
            <person name="Aury J.M."/>
            <person name="Badger J.H."/>
            <person name="Beszteri B."/>
            <person name="Billiau K."/>
            <person name="Bonnet E."/>
            <person name="Bothwell J.H."/>
            <person name="Bowler C."/>
            <person name="Boyen C."/>
            <person name="Brownlee C."/>
            <person name="Carrano C.J."/>
            <person name="Charrier B."/>
            <person name="Cho G.Y."/>
            <person name="Coelho S.M."/>
            <person name="Collen J."/>
            <person name="Corre E."/>
            <person name="Da Silva C."/>
            <person name="Delage L."/>
            <person name="Delaroque N."/>
            <person name="Dittami S.M."/>
            <person name="Doulbeau S."/>
            <person name="Elias M."/>
            <person name="Farnham G."/>
            <person name="Gachon C.M."/>
            <person name="Gschloessl B."/>
            <person name="Heesch S."/>
            <person name="Jabbari K."/>
            <person name="Jubin C."/>
            <person name="Kawai H."/>
            <person name="Kimura K."/>
            <person name="Kloareg B."/>
            <person name="Kupper F.C."/>
            <person name="Lang D."/>
            <person name="Le Bail A."/>
            <person name="Leblanc C."/>
            <person name="Lerouge P."/>
            <person name="Lohr M."/>
            <person name="Lopez P.J."/>
            <person name="Martens C."/>
            <person name="Maumus F."/>
            <person name="Michel G."/>
            <person name="Miranda-Saavedra D."/>
            <person name="Morales J."/>
            <person name="Moreau H."/>
            <person name="Motomura T."/>
            <person name="Nagasato C."/>
            <person name="Napoli C.A."/>
            <person name="Nelson D.R."/>
            <person name="Nyvall-Collen P."/>
            <person name="Peters A.F."/>
            <person name="Pommier C."/>
            <person name="Potin P."/>
            <person name="Poulain J."/>
            <person name="Quesneville H."/>
            <person name="Read B."/>
            <person name="Rensing S.A."/>
            <person name="Ritter A."/>
            <person name="Rousvoal S."/>
            <person name="Samanta M."/>
            <person name="Samson G."/>
            <person name="Schroeder D.C."/>
            <person name="Segurens B."/>
            <person name="Strittmatter M."/>
            <person name="Tonon T."/>
            <person name="Tregear J.W."/>
            <person name="Valentin K."/>
            <person name="von Dassow P."/>
            <person name="Yamagishi T."/>
            <person name="Van de Peer Y."/>
            <person name="Wincker P."/>
        </authorList>
    </citation>
    <scope>NUCLEOTIDE SEQUENCE [LARGE SCALE GENOMIC DNA]</scope>
    <source>
        <strain evidence="8">Ec32 / CCAP1310/4</strain>
    </source>
</reference>
<dbReference type="OrthoDB" id="76445at2759"/>
<dbReference type="InterPro" id="IPR034870">
    <property type="entry name" value="TET_fam"/>
</dbReference>
<dbReference type="SMART" id="SM00360">
    <property type="entry name" value="RRM"/>
    <property type="match status" value="1"/>
</dbReference>
<evidence type="ECO:0000313" key="7">
    <source>
        <dbReference type="EMBL" id="CBN75961.1"/>
    </source>
</evidence>
<dbReference type="EMBL" id="FN649730">
    <property type="protein sequence ID" value="CBN75961.1"/>
    <property type="molecule type" value="Genomic_DNA"/>
</dbReference>
<keyword evidence="8" id="KW-1185">Reference proteome</keyword>
<accession>D8LIQ1</accession>
<dbReference type="PANTHER" id="PTHR23238">
    <property type="entry name" value="RNA BINDING PROTEIN"/>
    <property type="match status" value="1"/>
</dbReference>
<dbReference type="InterPro" id="IPR035979">
    <property type="entry name" value="RBD_domain_sf"/>
</dbReference>
<dbReference type="InterPro" id="IPR000504">
    <property type="entry name" value="RRM_dom"/>
</dbReference>
<name>D8LIQ1_ECTSI</name>
<dbReference type="Pfam" id="PF00076">
    <property type="entry name" value="RRM_1"/>
    <property type="match status" value="2"/>
</dbReference>
<dbReference type="AlphaFoldDB" id="D8LIQ1"/>
<feature type="compositionally biased region" description="Basic and acidic residues" evidence="5">
    <location>
        <begin position="22"/>
        <end position="40"/>
    </location>
</feature>
<comment type="subcellular location">
    <subcellularLocation>
        <location evidence="1">Nucleus</location>
    </subcellularLocation>
</comment>
<protein>
    <recommendedName>
        <fullName evidence="6">RRM domain-containing protein</fullName>
    </recommendedName>
</protein>
<dbReference type="GO" id="GO:0006355">
    <property type="term" value="P:regulation of DNA-templated transcription"/>
    <property type="evidence" value="ECO:0007669"/>
    <property type="project" value="InterPro"/>
</dbReference>
<dbReference type="InParanoid" id="D8LIQ1"/>
<feature type="domain" description="RRM" evidence="6">
    <location>
        <begin position="59"/>
        <end position="151"/>
    </location>
</feature>
<proteinExistence type="predicted"/>